<evidence type="ECO:0000256" key="5">
    <source>
        <dbReference type="ARBA" id="ARBA00022801"/>
    </source>
</evidence>
<dbReference type="Gene3D" id="2.40.30.10">
    <property type="entry name" value="Translation factors"/>
    <property type="match status" value="2"/>
</dbReference>
<keyword evidence="3 10" id="KW-0547">Nucleotide-binding</keyword>
<feature type="domain" description="Tr-type G" evidence="11">
    <location>
        <begin position="10"/>
        <end position="206"/>
    </location>
</feature>
<dbReference type="Proteomes" id="UP001357733">
    <property type="component" value="Unassembled WGS sequence"/>
</dbReference>
<protein>
    <recommendedName>
        <fullName evidence="9 10">Elongation factor Tu</fullName>
        <shortName evidence="10">EF-Tu</shortName>
        <ecNumber evidence="10">3.6.5.3</ecNumber>
    </recommendedName>
</protein>
<evidence type="ECO:0000313" key="12">
    <source>
        <dbReference type="EMBL" id="MEB3428453.1"/>
    </source>
</evidence>
<keyword evidence="8 10" id="KW-0342">GTP-binding</keyword>
<evidence type="ECO:0000313" key="13">
    <source>
        <dbReference type="Proteomes" id="UP001357733"/>
    </source>
</evidence>
<dbReference type="EMBL" id="JAYKOT010000001">
    <property type="protein sequence ID" value="MEB3428453.1"/>
    <property type="molecule type" value="Genomic_DNA"/>
</dbReference>
<dbReference type="InterPro" id="IPR004541">
    <property type="entry name" value="Transl_elong_EFTu/EF1A_bac/org"/>
</dbReference>
<comment type="catalytic activity">
    <reaction evidence="10">
        <text>GTP + H2O = GDP + phosphate + H(+)</text>
        <dbReference type="Rhea" id="RHEA:19669"/>
        <dbReference type="ChEBI" id="CHEBI:15377"/>
        <dbReference type="ChEBI" id="CHEBI:15378"/>
        <dbReference type="ChEBI" id="CHEBI:37565"/>
        <dbReference type="ChEBI" id="CHEBI:43474"/>
        <dbReference type="ChEBI" id="CHEBI:58189"/>
        <dbReference type="EC" id="3.6.5.3"/>
    </reaction>
</comment>
<keyword evidence="7 10" id="KW-0648">Protein biosynthesis</keyword>
<keyword evidence="5 10" id="KW-0378">Hydrolase</keyword>
<dbReference type="AlphaFoldDB" id="A0AAW9MLV5"/>
<dbReference type="PANTHER" id="PTHR43721">
    <property type="entry name" value="ELONGATION FACTOR TU-RELATED"/>
    <property type="match status" value="1"/>
</dbReference>
<comment type="subcellular location">
    <subcellularLocation>
        <location evidence="10">Cytoplasm</location>
    </subcellularLocation>
</comment>
<evidence type="ECO:0000256" key="1">
    <source>
        <dbReference type="ARBA" id="ARBA00007249"/>
    </source>
</evidence>
<dbReference type="InterPro" id="IPR050055">
    <property type="entry name" value="EF-Tu_GTPase"/>
</dbReference>
<dbReference type="InterPro" id="IPR004161">
    <property type="entry name" value="EFTu-like_2"/>
</dbReference>
<dbReference type="Pfam" id="PF03143">
    <property type="entry name" value="GTP_EFTU_D3"/>
    <property type="match status" value="1"/>
</dbReference>
<evidence type="ECO:0000256" key="9">
    <source>
        <dbReference type="ARBA" id="ARBA00029554"/>
    </source>
</evidence>
<evidence type="ECO:0000256" key="4">
    <source>
        <dbReference type="ARBA" id="ARBA00022768"/>
    </source>
</evidence>
<dbReference type="InterPro" id="IPR005225">
    <property type="entry name" value="Small_GTP-bd"/>
</dbReference>
<keyword evidence="10" id="KW-0479">Metal-binding</keyword>
<dbReference type="Pfam" id="PF00009">
    <property type="entry name" value="GTP_EFTU"/>
    <property type="match status" value="1"/>
</dbReference>
<comment type="similarity">
    <text evidence="1 10">Belongs to the TRAFAC class translation factor GTPase superfamily. Classic translation factor GTPase family. EF-Tu/EF-1A subfamily.</text>
</comment>
<dbReference type="SUPFAM" id="SSF50465">
    <property type="entry name" value="EF-Tu/eEF-1alpha/eIF2-gamma C-terminal domain"/>
    <property type="match status" value="1"/>
</dbReference>
<dbReference type="InterPro" id="IPR031157">
    <property type="entry name" value="G_TR_CS"/>
</dbReference>
<dbReference type="CDD" id="cd01884">
    <property type="entry name" value="EF_Tu"/>
    <property type="match status" value="1"/>
</dbReference>
<dbReference type="InterPro" id="IPR000795">
    <property type="entry name" value="T_Tr_GTP-bd_dom"/>
</dbReference>
<dbReference type="PRINTS" id="PR00315">
    <property type="entry name" value="ELONGATNFCT"/>
</dbReference>
<evidence type="ECO:0000256" key="7">
    <source>
        <dbReference type="ARBA" id="ARBA00022917"/>
    </source>
</evidence>
<evidence type="ECO:0000256" key="10">
    <source>
        <dbReference type="HAMAP-Rule" id="MF_00118"/>
    </source>
</evidence>
<keyword evidence="6 10" id="KW-0460">Magnesium</keyword>
<evidence type="ECO:0000256" key="2">
    <source>
        <dbReference type="ARBA" id="ARBA00022490"/>
    </source>
</evidence>
<dbReference type="SUPFAM" id="SSF52540">
    <property type="entry name" value="P-loop containing nucleoside triphosphate hydrolases"/>
    <property type="match status" value="1"/>
</dbReference>
<evidence type="ECO:0000259" key="11">
    <source>
        <dbReference type="PROSITE" id="PS51722"/>
    </source>
</evidence>
<feature type="binding site" evidence="10">
    <location>
        <position position="26"/>
    </location>
    <ligand>
        <name>Mg(2+)</name>
        <dbReference type="ChEBI" id="CHEBI:18420"/>
    </ligand>
</feature>
<dbReference type="InterPro" id="IPR009000">
    <property type="entry name" value="Transl_B-barrel_sf"/>
</dbReference>
<name>A0AAW9MLV5_9FIRM</name>
<dbReference type="RefSeq" id="WP_324618540.1">
    <property type="nucleotide sequence ID" value="NZ_JAYKOT010000001.1"/>
</dbReference>
<dbReference type="PROSITE" id="PS51722">
    <property type="entry name" value="G_TR_2"/>
    <property type="match status" value="1"/>
</dbReference>
<dbReference type="NCBIfam" id="NF009372">
    <property type="entry name" value="PRK12735.1"/>
    <property type="match status" value="1"/>
</dbReference>
<dbReference type="HAMAP" id="MF_00118_B">
    <property type="entry name" value="EF_Tu_B"/>
    <property type="match status" value="1"/>
</dbReference>
<dbReference type="FunFam" id="3.40.50.300:FF:000003">
    <property type="entry name" value="Elongation factor Tu"/>
    <property type="match status" value="1"/>
</dbReference>
<dbReference type="Pfam" id="PF03144">
    <property type="entry name" value="GTP_EFTU_D2"/>
    <property type="match status" value="1"/>
</dbReference>
<dbReference type="GO" id="GO:0005525">
    <property type="term" value="F:GTP binding"/>
    <property type="evidence" value="ECO:0007669"/>
    <property type="project" value="UniProtKB-UniRule"/>
</dbReference>
<dbReference type="EC" id="3.6.5.3" evidence="10"/>
<dbReference type="PANTHER" id="PTHR43721:SF22">
    <property type="entry name" value="ELONGATION FACTOR TU, MITOCHONDRIAL"/>
    <property type="match status" value="1"/>
</dbReference>
<dbReference type="GO" id="GO:0000287">
    <property type="term" value="F:magnesium ion binding"/>
    <property type="evidence" value="ECO:0007669"/>
    <property type="project" value="UniProtKB-UniRule"/>
</dbReference>
<dbReference type="NCBIfam" id="NF009373">
    <property type="entry name" value="PRK12736.1"/>
    <property type="match status" value="1"/>
</dbReference>
<dbReference type="PROSITE" id="PS00301">
    <property type="entry name" value="G_TR_1"/>
    <property type="match status" value="1"/>
</dbReference>
<comment type="function">
    <text evidence="10">GTP hydrolase that promotes the GTP-dependent binding of aminoacyl-tRNA to the A-site of ribosomes during protein biosynthesis.</text>
</comment>
<organism evidence="12 13">
    <name type="scientific">Citroniella saccharovorans</name>
    <dbReference type="NCBI Taxonomy" id="2053367"/>
    <lineage>
        <taxon>Bacteria</taxon>
        <taxon>Bacillati</taxon>
        <taxon>Bacillota</taxon>
        <taxon>Tissierellia</taxon>
        <taxon>Tissierellales</taxon>
        <taxon>Peptoniphilaceae</taxon>
        <taxon>Citroniella</taxon>
    </lineage>
</organism>
<dbReference type="SUPFAM" id="SSF50447">
    <property type="entry name" value="Translation proteins"/>
    <property type="match status" value="1"/>
</dbReference>
<evidence type="ECO:0000256" key="8">
    <source>
        <dbReference type="ARBA" id="ARBA00023134"/>
    </source>
</evidence>
<dbReference type="CDD" id="cd03697">
    <property type="entry name" value="EFTU_II"/>
    <property type="match status" value="1"/>
</dbReference>
<dbReference type="Gene3D" id="3.40.50.300">
    <property type="entry name" value="P-loop containing nucleotide triphosphate hydrolases"/>
    <property type="match status" value="1"/>
</dbReference>
<accession>A0AAW9MLV5</accession>
<comment type="subunit">
    <text evidence="10">Monomer.</text>
</comment>
<dbReference type="GO" id="GO:0005737">
    <property type="term" value="C:cytoplasm"/>
    <property type="evidence" value="ECO:0007669"/>
    <property type="project" value="UniProtKB-SubCell"/>
</dbReference>
<dbReference type="InterPro" id="IPR027417">
    <property type="entry name" value="P-loop_NTPase"/>
</dbReference>
<dbReference type="GO" id="GO:0003746">
    <property type="term" value="F:translation elongation factor activity"/>
    <property type="evidence" value="ECO:0007669"/>
    <property type="project" value="UniProtKB-UniRule"/>
</dbReference>
<dbReference type="InterPro" id="IPR004160">
    <property type="entry name" value="Transl_elong_EFTu/EF1A_C"/>
</dbReference>
<proteinExistence type="inferred from homology"/>
<evidence type="ECO:0000256" key="3">
    <source>
        <dbReference type="ARBA" id="ARBA00022741"/>
    </source>
</evidence>
<dbReference type="GO" id="GO:0003924">
    <property type="term" value="F:GTPase activity"/>
    <property type="evidence" value="ECO:0007669"/>
    <property type="project" value="UniProtKB-UniRule"/>
</dbReference>
<feature type="binding site" evidence="10">
    <location>
        <begin position="19"/>
        <end position="26"/>
    </location>
    <ligand>
        <name>GTP</name>
        <dbReference type="ChEBI" id="CHEBI:37565"/>
    </ligand>
</feature>
<dbReference type="NCBIfam" id="TIGR00231">
    <property type="entry name" value="small_GTP"/>
    <property type="match status" value="1"/>
</dbReference>
<dbReference type="FunFam" id="2.40.30.10:FF:000001">
    <property type="entry name" value="Elongation factor Tu"/>
    <property type="match status" value="1"/>
</dbReference>
<gene>
    <name evidence="10 12" type="primary">tuf</name>
    <name evidence="12" type="ORF">VLK81_00060</name>
</gene>
<dbReference type="InterPro" id="IPR033720">
    <property type="entry name" value="EFTU_2"/>
</dbReference>
<evidence type="ECO:0000256" key="6">
    <source>
        <dbReference type="ARBA" id="ARBA00022842"/>
    </source>
</evidence>
<dbReference type="InterPro" id="IPR041709">
    <property type="entry name" value="EF-Tu_GTP-bd"/>
</dbReference>
<feature type="binding site" evidence="10">
    <location>
        <begin position="137"/>
        <end position="140"/>
    </location>
    <ligand>
        <name>GTP</name>
        <dbReference type="ChEBI" id="CHEBI:37565"/>
    </ligand>
</feature>
<keyword evidence="13" id="KW-1185">Reference proteome</keyword>
<keyword evidence="2 10" id="KW-0963">Cytoplasm</keyword>
<dbReference type="CDD" id="cd03707">
    <property type="entry name" value="EFTU_III"/>
    <property type="match status" value="1"/>
</dbReference>
<feature type="binding site" evidence="10">
    <location>
        <begin position="82"/>
        <end position="86"/>
    </location>
    <ligand>
        <name>GTP</name>
        <dbReference type="ChEBI" id="CHEBI:37565"/>
    </ligand>
</feature>
<dbReference type="NCBIfam" id="TIGR00485">
    <property type="entry name" value="EF-Tu"/>
    <property type="match status" value="1"/>
</dbReference>
<comment type="caution">
    <text evidence="12">The sequence shown here is derived from an EMBL/GenBank/DDBJ whole genome shotgun (WGS) entry which is preliminary data.</text>
</comment>
<reference evidence="12 13" key="1">
    <citation type="submission" date="2024-01" db="EMBL/GenBank/DDBJ databases">
        <title>Complete genome sequence of Citroniella saccharovorans strain M6.X9, isolated from human fecal sample.</title>
        <authorList>
            <person name="Cheng G."/>
            <person name="Westerholm M."/>
            <person name="Schnurer A."/>
        </authorList>
    </citation>
    <scope>NUCLEOTIDE SEQUENCE [LARGE SCALE GENOMIC DNA]</scope>
    <source>
        <strain evidence="12 13">DSM 29873</strain>
    </source>
</reference>
<sequence>MAKAKFERTKPHVNIGTIGHVDHGKTTTTAAITLVLNKRFGSGEYVDYAHIDKAPEERERGITISTSHVEYETPKRHYAHVDCPGHADYVKNMITGAAQMDGAILIVSAADGPMPQTREHILLARQVGVPKIVVFLNKEDQVDDPELIELVEMEVRDLLNEYDFPGDDTPIIVGSALKALEDPDGEWGDKIVKLMEAVDEYIPQPERATDQPFLMPVEDIFSITGRGTVATGRVERGTVKVGDTVELVGIQEKPRDLVVTGVEMFKKLLDQAEAGDNIGLLLRGVQRNEIQRGQVLAAPGTIKPHTKFEAEVYVLTKDEGGRHTPFFSGYRPQFYFRTTDVTGNIELEDGVEMVVPGDNAKFIIELIHPIAIEEGLRFAIREGGRTVGAGVVSKIIE</sequence>
<dbReference type="InterPro" id="IPR009001">
    <property type="entry name" value="Transl_elong_EF1A/Init_IF2_C"/>
</dbReference>
<dbReference type="NCBIfam" id="NF000766">
    <property type="entry name" value="PRK00049.1"/>
    <property type="match status" value="1"/>
</dbReference>
<keyword evidence="4 10" id="KW-0251">Elongation factor</keyword>